<protein>
    <submittedName>
        <fullName evidence="2">DUF3316 domain-containing protein</fullName>
    </submittedName>
</protein>
<keyword evidence="3" id="KW-1185">Reference proteome</keyword>
<evidence type="ECO:0000313" key="2">
    <source>
        <dbReference type="EMBL" id="MEL0628877.1"/>
    </source>
</evidence>
<dbReference type="RefSeq" id="WP_341596892.1">
    <property type="nucleotide sequence ID" value="NZ_JBAKAZ010000011.1"/>
</dbReference>
<evidence type="ECO:0000256" key="1">
    <source>
        <dbReference type="SAM" id="SignalP"/>
    </source>
</evidence>
<feature type="chain" id="PRO_5046317129" evidence="1">
    <location>
        <begin position="20"/>
        <end position="113"/>
    </location>
</feature>
<comment type="caution">
    <text evidence="2">The sequence shown here is derived from an EMBL/GenBank/DDBJ whole genome shotgun (WGS) entry which is preliminary data.</text>
</comment>
<dbReference type="Pfam" id="PF11777">
    <property type="entry name" value="DUF3316"/>
    <property type="match status" value="1"/>
</dbReference>
<accession>A0ABU9GNK3</accession>
<reference evidence="2 3" key="1">
    <citation type="submission" date="2024-02" db="EMBL/GenBank/DDBJ databases">
        <title>Bacteria isolated from the canopy kelp, Nereocystis luetkeana.</title>
        <authorList>
            <person name="Pfister C.A."/>
            <person name="Younker I.T."/>
            <person name="Light S.H."/>
        </authorList>
    </citation>
    <scope>NUCLEOTIDE SEQUENCE [LARGE SCALE GENOMIC DNA]</scope>
    <source>
        <strain evidence="2 3">TI.1.05</strain>
    </source>
</reference>
<dbReference type="Proteomes" id="UP001369082">
    <property type="component" value="Unassembled WGS sequence"/>
</dbReference>
<feature type="signal peptide" evidence="1">
    <location>
        <begin position="1"/>
        <end position="19"/>
    </location>
</feature>
<dbReference type="PIRSF" id="PIRSF028299">
    <property type="entry name" value="UCP028299"/>
    <property type="match status" value="1"/>
</dbReference>
<keyword evidence="1" id="KW-0732">Signal</keyword>
<proteinExistence type="predicted"/>
<organism evidence="2 3">
    <name type="scientific">Psychromonas aquatilis</name>
    <dbReference type="NCBI Taxonomy" id="2005072"/>
    <lineage>
        <taxon>Bacteria</taxon>
        <taxon>Pseudomonadati</taxon>
        <taxon>Pseudomonadota</taxon>
        <taxon>Gammaproteobacteria</taxon>
        <taxon>Alteromonadales</taxon>
        <taxon>Psychromonadaceae</taxon>
        <taxon>Psychromonas</taxon>
    </lineage>
</organism>
<dbReference type="InterPro" id="IPR016879">
    <property type="entry name" value="UCP028299"/>
</dbReference>
<evidence type="ECO:0000313" key="3">
    <source>
        <dbReference type="Proteomes" id="UP001369082"/>
    </source>
</evidence>
<sequence length="113" mass="12658">MKTLTTLAATLLISTSAFAGTQIIHSDKNFNTEYFADKTAAYDAGFDYIDSLNDLSNSALKHKLAIITQNQVKDLNIDDSEVMIEEVAKKRGEVAYRAIINVDYHFSTYDNKK</sequence>
<dbReference type="EMBL" id="JBAKAZ010000011">
    <property type="protein sequence ID" value="MEL0628877.1"/>
    <property type="molecule type" value="Genomic_DNA"/>
</dbReference>
<name>A0ABU9GNK3_9GAMM</name>
<gene>
    <name evidence="2" type="ORF">V6256_04570</name>
</gene>